<dbReference type="EMBL" id="LN887603">
    <property type="protein sequence ID" value="CUR41166.1"/>
    <property type="molecule type" value="Genomic_DNA"/>
</dbReference>
<reference evidence="2" key="1">
    <citation type="submission" date="2015-10" db="EMBL/GenBank/DDBJ databases">
        <authorList>
            <person name="Crossman L.C."/>
        </authorList>
    </citation>
    <scope>NUCLEOTIDE SEQUENCE [LARGE SCALE GENOMIC DNA]</scope>
    <source>
        <strain evidence="2">20-2</strain>
    </source>
</reference>
<proteinExistence type="predicted"/>
<dbReference type="AlphaFoldDB" id="A0A0U5JY84"/>
<dbReference type="Proteomes" id="UP000235484">
    <property type="component" value="Unassembled WGS sequence"/>
</dbReference>
<evidence type="ECO:0000313" key="1">
    <source>
        <dbReference type="EMBL" id="CUR41166.1"/>
    </source>
</evidence>
<dbReference type="OrthoDB" id="9880714at2"/>
<accession>A0A0U5JY84</accession>
<dbReference type="RefSeq" id="WP_063164152.1">
    <property type="nucleotide sequence ID" value="NZ_CP014786.1"/>
</dbReference>
<gene>
    <name evidence="1" type="ORF">LRLP16767_LR202_01227</name>
</gene>
<organism evidence="1 2">
    <name type="scientific">Limosilactobacillus reuteri</name>
    <name type="common">Lactobacillus reuteri</name>
    <dbReference type="NCBI Taxonomy" id="1598"/>
    <lineage>
        <taxon>Bacteria</taxon>
        <taxon>Bacillati</taxon>
        <taxon>Bacillota</taxon>
        <taxon>Bacilli</taxon>
        <taxon>Lactobacillales</taxon>
        <taxon>Lactobacillaceae</taxon>
        <taxon>Limosilactobacillus</taxon>
    </lineage>
</organism>
<name>A0A0U5JY84_LIMRT</name>
<evidence type="ECO:0000313" key="2">
    <source>
        <dbReference type="Proteomes" id="UP000235484"/>
    </source>
</evidence>
<sequence length="67" mass="7636">MSRSSNEQIAHDMAMAFIQADLSSMSGNERLEELKAIKDDADPSKPNTSTIIDNFNRYYRIILDDLQ</sequence>
<protein>
    <submittedName>
        <fullName evidence="1">Uncharacterized protein</fullName>
    </submittedName>
</protein>